<protein>
    <submittedName>
        <fullName evidence="2">Uncharacterized protein</fullName>
    </submittedName>
</protein>
<accession>A0A168LPF8</accession>
<dbReference type="VEuPathDB" id="FungiDB:MUCCIDRAFT_110675"/>
<evidence type="ECO:0000313" key="2">
    <source>
        <dbReference type="EMBL" id="OAD03795.1"/>
    </source>
</evidence>
<keyword evidence="3" id="KW-1185">Reference proteome</keyword>
<reference evidence="2 3" key="1">
    <citation type="submission" date="2015-06" db="EMBL/GenBank/DDBJ databases">
        <title>Expansion of signal transduction pathways in fungi by whole-genome duplication.</title>
        <authorList>
            <consortium name="DOE Joint Genome Institute"/>
            <person name="Corrochano L.M."/>
            <person name="Kuo A."/>
            <person name="Marcet-Houben M."/>
            <person name="Polaino S."/>
            <person name="Salamov A."/>
            <person name="Villalobos J.M."/>
            <person name="Alvarez M.I."/>
            <person name="Avalos J."/>
            <person name="Benito E.P."/>
            <person name="Benoit I."/>
            <person name="Burger G."/>
            <person name="Camino L.P."/>
            <person name="Canovas D."/>
            <person name="Cerda-Olmedo E."/>
            <person name="Cheng J.-F."/>
            <person name="Dominguez A."/>
            <person name="Elias M."/>
            <person name="Eslava A.P."/>
            <person name="Glaser F."/>
            <person name="Grimwood J."/>
            <person name="Gutierrez G."/>
            <person name="Heitman J."/>
            <person name="Henrissat B."/>
            <person name="Iturriaga E.A."/>
            <person name="Lang B.F."/>
            <person name="Lavin J.L."/>
            <person name="Lee S."/>
            <person name="Li W."/>
            <person name="Lindquist E."/>
            <person name="Lopez-Garcia S."/>
            <person name="Luque E.M."/>
            <person name="Marcos A.T."/>
            <person name="Martin J."/>
            <person name="Mccluskey K."/>
            <person name="Medina H.R."/>
            <person name="Miralles-Duran A."/>
            <person name="Miyazaki A."/>
            <person name="Munoz-Torres E."/>
            <person name="Oguiza J.A."/>
            <person name="Ohm R."/>
            <person name="Olmedo M."/>
            <person name="Orejas M."/>
            <person name="Ortiz-Castellanos L."/>
            <person name="Pisabarro A.G."/>
            <person name="Rodriguez-Romero J."/>
            <person name="Ruiz-Herrera J."/>
            <person name="Ruiz-Vazquez R."/>
            <person name="Sanz C."/>
            <person name="Schackwitz W."/>
            <person name="Schmutz J."/>
            <person name="Shahriari M."/>
            <person name="Shelest E."/>
            <person name="Silva-Franco F."/>
            <person name="Soanes D."/>
            <person name="Syed K."/>
            <person name="Tagua V.G."/>
            <person name="Talbot N.J."/>
            <person name="Thon M."/>
            <person name="De Vries R.P."/>
            <person name="Wiebenga A."/>
            <person name="Yadav J.S."/>
            <person name="Braun E.L."/>
            <person name="Baker S."/>
            <person name="Garre V."/>
            <person name="Horwitz B."/>
            <person name="Torres-Martinez S."/>
            <person name="Idnurm A."/>
            <person name="Herrera-Estrella A."/>
            <person name="Gabaldon T."/>
            <person name="Grigoriev I.V."/>
        </authorList>
    </citation>
    <scope>NUCLEOTIDE SEQUENCE [LARGE SCALE GENOMIC DNA]</scope>
    <source>
        <strain evidence="2 3">CBS 277.49</strain>
    </source>
</reference>
<organism evidence="2 3">
    <name type="scientific">Mucor lusitanicus CBS 277.49</name>
    <dbReference type="NCBI Taxonomy" id="747725"/>
    <lineage>
        <taxon>Eukaryota</taxon>
        <taxon>Fungi</taxon>
        <taxon>Fungi incertae sedis</taxon>
        <taxon>Mucoromycota</taxon>
        <taxon>Mucoromycotina</taxon>
        <taxon>Mucoromycetes</taxon>
        <taxon>Mucorales</taxon>
        <taxon>Mucorineae</taxon>
        <taxon>Mucoraceae</taxon>
        <taxon>Mucor</taxon>
    </lineage>
</organism>
<evidence type="ECO:0000313" key="3">
    <source>
        <dbReference type="Proteomes" id="UP000077051"/>
    </source>
</evidence>
<gene>
    <name evidence="2" type="ORF">MUCCIDRAFT_110675</name>
</gene>
<evidence type="ECO:0000256" key="1">
    <source>
        <dbReference type="SAM" id="MobiDB-lite"/>
    </source>
</evidence>
<dbReference type="OrthoDB" id="10593906at2759"/>
<name>A0A168LPF8_MUCCL</name>
<sequence length="112" mass="12135">MSLNNKPTSFDFIPYQQPPVSCARDLPLPKRRRKNVKWEKSGECKPTETKKSNKQKAKPVDTTTTPDAAASSLSSPITSESASCSSDSSQIDSVTVNSLDKDDAKLVAALFS</sequence>
<dbReference type="AlphaFoldDB" id="A0A168LPF8"/>
<dbReference type="Proteomes" id="UP000077051">
    <property type="component" value="Unassembled WGS sequence"/>
</dbReference>
<dbReference type="EMBL" id="AMYB01000004">
    <property type="protein sequence ID" value="OAD03795.1"/>
    <property type="molecule type" value="Genomic_DNA"/>
</dbReference>
<feature type="compositionally biased region" description="Basic and acidic residues" evidence="1">
    <location>
        <begin position="36"/>
        <end position="51"/>
    </location>
</feature>
<proteinExistence type="predicted"/>
<feature type="compositionally biased region" description="Low complexity" evidence="1">
    <location>
        <begin position="60"/>
        <end position="93"/>
    </location>
</feature>
<comment type="caution">
    <text evidence="2">The sequence shown here is derived from an EMBL/GenBank/DDBJ whole genome shotgun (WGS) entry which is preliminary data.</text>
</comment>
<feature type="region of interest" description="Disordered" evidence="1">
    <location>
        <begin position="1"/>
        <end position="98"/>
    </location>
</feature>